<organism evidence="2 3">
    <name type="scientific">Prochlorococcus phage P-TIM68</name>
    <dbReference type="NCBI Taxonomy" id="1542477"/>
    <lineage>
        <taxon>Viruses</taxon>
        <taxon>Duplodnaviria</taxon>
        <taxon>Heunggongvirae</taxon>
        <taxon>Uroviricota</taxon>
        <taxon>Caudoviricetes</taxon>
        <taxon>Pantevenvirales</taxon>
        <taxon>Kyanoviridae</taxon>
        <taxon>Haifavirus</taxon>
        <taxon>Haifavirus tim68</taxon>
    </lineage>
</organism>
<dbReference type="OrthoDB" id="15198at10239"/>
<name>A0A0K0KW05_9CAUD</name>
<feature type="domain" description="Carbohydrate kinase PfkB" evidence="1">
    <location>
        <begin position="146"/>
        <end position="245"/>
    </location>
</feature>
<protein>
    <submittedName>
        <fullName evidence="2">Putative carbohydrate kinase</fullName>
    </submittedName>
</protein>
<dbReference type="GO" id="GO:0033786">
    <property type="term" value="F:heptose-1-phosphate adenylyltransferase activity"/>
    <property type="evidence" value="ECO:0007669"/>
    <property type="project" value="TreeGrafter"/>
</dbReference>
<dbReference type="KEGG" id="vg:26640247"/>
<keyword evidence="2" id="KW-0808">Transferase</keyword>
<proteinExistence type="predicted"/>
<evidence type="ECO:0000259" key="1">
    <source>
        <dbReference type="Pfam" id="PF00294"/>
    </source>
</evidence>
<sequence length="247" mass="27969">MEKKILVIGDSCIDSYAYCKSTRLAPDKPVPVLEVLDTVNTPGMAYNVFRNVVSLTKFPKGIDLLTNEKYEDVVKTRYVDAFSNHMFMRVDSVVNIDRIKDNNIKGDYDSIIISDYDKGFLTTEDIEYICTNHSQVFLDTKKILGNWANAARFIKINNHEYERSKDYFQNTNVQDRVIQTMGSNGCYFNGKQYPVEQVEVMDLSGAGDTFMAALAVKYTETEDIDSSITYANSCAARVVKKRGTTVV</sequence>
<dbReference type="PANTHER" id="PTHR46969:SF1">
    <property type="entry name" value="BIFUNCTIONAL PROTEIN HLDE"/>
    <property type="match status" value="1"/>
</dbReference>
<dbReference type="Pfam" id="PF00294">
    <property type="entry name" value="PfkB"/>
    <property type="match status" value="1"/>
</dbReference>
<accession>A0A0K0KW05</accession>
<dbReference type="Proteomes" id="UP000207741">
    <property type="component" value="Segment"/>
</dbReference>
<dbReference type="GeneID" id="26640247"/>
<evidence type="ECO:0000313" key="3">
    <source>
        <dbReference type="Proteomes" id="UP000207741"/>
    </source>
</evidence>
<dbReference type="InterPro" id="IPR029056">
    <property type="entry name" value="Ribokinase-like"/>
</dbReference>
<keyword evidence="2" id="KW-0418">Kinase</keyword>
<evidence type="ECO:0000313" key="2">
    <source>
        <dbReference type="EMBL" id="AIR93528.1"/>
    </source>
</evidence>
<dbReference type="SUPFAM" id="SSF53613">
    <property type="entry name" value="Ribokinase-like"/>
    <property type="match status" value="1"/>
</dbReference>
<keyword evidence="3" id="KW-1185">Reference proteome</keyword>
<dbReference type="EMBL" id="KM359505">
    <property type="protein sequence ID" value="AIR93528.1"/>
    <property type="molecule type" value="Genomic_DNA"/>
</dbReference>
<dbReference type="Gene3D" id="3.40.1190.20">
    <property type="match status" value="2"/>
</dbReference>
<dbReference type="PANTHER" id="PTHR46969">
    <property type="entry name" value="BIFUNCTIONAL PROTEIN HLDE"/>
    <property type="match status" value="1"/>
</dbReference>
<dbReference type="GO" id="GO:0033785">
    <property type="term" value="F:heptose 7-phosphate kinase activity"/>
    <property type="evidence" value="ECO:0007669"/>
    <property type="project" value="TreeGrafter"/>
</dbReference>
<reference evidence="3" key="1">
    <citation type="submission" date="2014-08" db="EMBL/GenBank/DDBJ databases">
        <authorList>
            <person name="Edwards T."/>
        </authorList>
    </citation>
    <scope>NUCLEOTIDE SEQUENCE [LARGE SCALE GENOMIC DNA]</scope>
</reference>
<dbReference type="RefSeq" id="YP_009213703.1">
    <property type="nucleotide sequence ID" value="NC_028955.1"/>
</dbReference>
<dbReference type="InterPro" id="IPR011611">
    <property type="entry name" value="PfkB_dom"/>
</dbReference>